<dbReference type="Pfam" id="PF12408">
    <property type="entry name" value="DUF3666"/>
    <property type="match status" value="1"/>
</dbReference>
<evidence type="ECO:0000256" key="1">
    <source>
        <dbReference type="ARBA" id="ARBA00008754"/>
    </source>
</evidence>
<feature type="domain" description="Ribose-5-phosphate isomerase C-terminal" evidence="2">
    <location>
        <begin position="166"/>
        <end position="210"/>
    </location>
</feature>
<proteinExistence type="inferred from homology"/>
<reference evidence="4" key="1">
    <citation type="submission" date="2016-06" db="EMBL/GenBank/DDBJ databases">
        <authorList>
            <person name="Hehemann J.-H."/>
            <person name="Arevalo P."/>
            <person name="Datta M.S."/>
            <person name="Polz M.F."/>
        </authorList>
    </citation>
    <scope>NUCLEOTIDE SEQUENCE [LARGE SCALE GENOMIC DNA]</scope>
    <source>
        <strain evidence="4">9CSC122</strain>
    </source>
</reference>
<evidence type="ECO:0000259" key="2">
    <source>
        <dbReference type="Pfam" id="PF12408"/>
    </source>
</evidence>
<dbReference type="AlphaFoldDB" id="A0A1B9R1E4"/>
<name>A0A1B9R1E4_9VIBR</name>
<dbReference type="GO" id="GO:0016861">
    <property type="term" value="F:intramolecular oxidoreductase activity, interconverting aldoses and ketoses"/>
    <property type="evidence" value="ECO:0007669"/>
    <property type="project" value="UniProtKB-ARBA"/>
</dbReference>
<dbReference type="Gene3D" id="3.40.1400.10">
    <property type="entry name" value="Sugar-phosphate isomerase, RpiB/LacA/LacB"/>
    <property type="match status" value="1"/>
</dbReference>
<dbReference type="RefSeq" id="WP_065576558.1">
    <property type="nucleotide sequence ID" value="NZ_JBNGCH010000350.1"/>
</dbReference>
<evidence type="ECO:0000313" key="4">
    <source>
        <dbReference type="Proteomes" id="UP000093173"/>
    </source>
</evidence>
<dbReference type="NCBIfam" id="NF006753">
    <property type="entry name" value="PRK09273.1"/>
    <property type="match status" value="1"/>
</dbReference>
<accession>A0A1B9R1E4</accession>
<dbReference type="InterPro" id="IPR003500">
    <property type="entry name" value="RpiB_LacA_LacB"/>
</dbReference>
<dbReference type="Pfam" id="PF02502">
    <property type="entry name" value="LacAB_rpiB"/>
    <property type="match status" value="1"/>
</dbReference>
<dbReference type="InterPro" id="IPR036569">
    <property type="entry name" value="RpiB_LacA_LacB_sf"/>
</dbReference>
<dbReference type="Proteomes" id="UP000093173">
    <property type="component" value="Unassembled WGS sequence"/>
</dbReference>
<organism evidence="3 4">
    <name type="scientific">Vibrio genomosp. F10</name>
    <dbReference type="NCBI Taxonomy" id="723171"/>
    <lineage>
        <taxon>Bacteria</taxon>
        <taxon>Pseudomonadati</taxon>
        <taxon>Pseudomonadota</taxon>
        <taxon>Gammaproteobacteria</taxon>
        <taxon>Vibrionales</taxon>
        <taxon>Vibrionaceae</taxon>
        <taxon>Vibrio</taxon>
    </lineage>
</organism>
<dbReference type="PANTHER" id="PTHR30345:SF6">
    <property type="entry name" value="RIBOSE 5-PHOSPHATE ISOMERASE"/>
    <property type="match status" value="1"/>
</dbReference>
<keyword evidence="4" id="KW-1185">Reference proteome</keyword>
<dbReference type="InterPro" id="IPR022133">
    <property type="entry name" value="Ribose_5_isomerase_C"/>
</dbReference>
<gene>
    <name evidence="3" type="ORF">A6E14_01030</name>
</gene>
<comment type="caution">
    <text evidence="3">The sequence shown here is derived from an EMBL/GenBank/DDBJ whole genome shotgun (WGS) entry which is preliminary data.</text>
</comment>
<evidence type="ECO:0000313" key="3">
    <source>
        <dbReference type="EMBL" id="OCH77826.1"/>
    </source>
</evidence>
<dbReference type="SUPFAM" id="SSF89623">
    <property type="entry name" value="Ribose/Galactose isomerase RpiB/AlsB"/>
    <property type="match status" value="1"/>
</dbReference>
<dbReference type="PANTHER" id="PTHR30345">
    <property type="entry name" value="RIBOSE-5-PHOSPHATE ISOMERASE B"/>
    <property type="match status" value="1"/>
</dbReference>
<comment type="similarity">
    <text evidence="1">Belongs to the LacAB/RpiB family.</text>
</comment>
<protein>
    <recommendedName>
        <fullName evidence="2">Ribose-5-phosphate isomerase C-terminal domain-containing protein</fullName>
    </recommendedName>
</protein>
<sequence>MKIALMMENSQAGKNAMVAAELESVAGGIGHDVFNLGMTDENDHHLTYIHLGIMASILINSKAVDFVVTGCGTGQGALMSLNLHPGVVCGYCLEPSDAFLFNQINNGNAIALAFAKGFGWAGELNIRYIFEKAFTGERGQGYPLERAEPQQRNAEILNEVKAAVVKDNFIDSLRAIDQDLVKTAVGSARFQQYFFDHCQNQEIADYVQTLLD</sequence>
<dbReference type="EMBL" id="MAJZ01000350">
    <property type="protein sequence ID" value="OCH77826.1"/>
    <property type="molecule type" value="Genomic_DNA"/>
</dbReference>
<dbReference type="GO" id="GO:0005975">
    <property type="term" value="P:carbohydrate metabolic process"/>
    <property type="evidence" value="ECO:0007669"/>
    <property type="project" value="InterPro"/>
</dbReference>